<keyword evidence="2" id="KW-1185">Reference proteome</keyword>
<dbReference type="RefSeq" id="XP_001312676.1">
    <property type="nucleotide sequence ID" value="XM_001312675.1"/>
</dbReference>
<reference evidence="1" key="1">
    <citation type="submission" date="2006-10" db="EMBL/GenBank/DDBJ databases">
        <authorList>
            <person name="Amadeo P."/>
            <person name="Zhao Q."/>
            <person name="Wortman J."/>
            <person name="Fraser-Liggett C."/>
            <person name="Carlton J."/>
        </authorList>
    </citation>
    <scope>NUCLEOTIDE SEQUENCE</scope>
    <source>
        <strain evidence="1">G3</strain>
    </source>
</reference>
<dbReference type="Gene3D" id="2.80.10.50">
    <property type="match status" value="1"/>
</dbReference>
<dbReference type="AlphaFoldDB" id="A2F5P6"/>
<organism evidence="1 2">
    <name type="scientific">Trichomonas vaginalis (strain ATCC PRA-98 / G3)</name>
    <dbReference type="NCBI Taxonomy" id="412133"/>
    <lineage>
        <taxon>Eukaryota</taxon>
        <taxon>Metamonada</taxon>
        <taxon>Parabasalia</taxon>
        <taxon>Trichomonadida</taxon>
        <taxon>Trichomonadidae</taxon>
        <taxon>Trichomonas</taxon>
    </lineage>
</organism>
<protein>
    <submittedName>
        <fullName evidence="1">Uncharacterized protein</fullName>
    </submittedName>
</protein>
<dbReference type="VEuPathDB" id="TrichDB:TVAG_367380"/>
<dbReference type="InterPro" id="IPR035992">
    <property type="entry name" value="Ricin_B-like_lectins"/>
</dbReference>
<reference evidence="1" key="2">
    <citation type="journal article" date="2007" name="Science">
        <title>Draft genome sequence of the sexually transmitted pathogen Trichomonas vaginalis.</title>
        <authorList>
            <person name="Carlton J.M."/>
            <person name="Hirt R.P."/>
            <person name="Silva J.C."/>
            <person name="Delcher A.L."/>
            <person name="Schatz M."/>
            <person name="Zhao Q."/>
            <person name="Wortman J.R."/>
            <person name="Bidwell S.L."/>
            <person name="Alsmark U.C.M."/>
            <person name="Besteiro S."/>
            <person name="Sicheritz-Ponten T."/>
            <person name="Noel C.J."/>
            <person name="Dacks J.B."/>
            <person name="Foster P.G."/>
            <person name="Simillion C."/>
            <person name="Van de Peer Y."/>
            <person name="Miranda-Saavedra D."/>
            <person name="Barton G.J."/>
            <person name="Westrop G.D."/>
            <person name="Mueller S."/>
            <person name="Dessi D."/>
            <person name="Fiori P.L."/>
            <person name="Ren Q."/>
            <person name="Paulsen I."/>
            <person name="Zhang H."/>
            <person name="Bastida-Corcuera F.D."/>
            <person name="Simoes-Barbosa A."/>
            <person name="Brown M.T."/>
            <person name="Hayes R.D."/>
            <person name="Mukherjee M."/>
            <person name="Okumura C.Y."/>
            <person name="Schneider R."/>
            <person name="Smith A.J."/>
            <person name="Vanacova S."/>
            <person name="Villalvazo M."/>
            <person name="Haas B.J."/>
            <person name="Pertea M."/>
            <person name="Feldblyum T.V."/>
            <person name="Utterback T.R."/>
            <person name="Shu C.L."/>
            <person name="Osoegawa K."/>
            <person name="de Jong P.J."/>
            <person name="Hrdy I."/>
            <person name="Horvathova L."/>
            <person name="Zubacova Z."/>
            <person name="Dolezal P."/>
            <person name="Malik S.B."/>
            <person name="Logsdon J.M. Jr."/>
            <person name="Henze K."/>
            <person name="Gupta A."/>
            <person name="Wang C.C."/>
            <person name="Dunne R.L."/>
            <person name="Upcroft J.A."/>
            <person name="Upcroft P."/>
            <person name="White O."/>
            <person name="Salzberg S.L."/>
            <person name="Tang P."/>
            <person name="Chiu C.-H."/>
            <person name="Lee Y.-S."/>
            <person name="Embley T.M."/>
            <person name="Coombs G.H."/>
            <person name="Mottram J.C."/>
            <person name="Tachezy J."/>
            <person name="Fraser-Liggett C.M."/>
            <person name="Johnson P.J."/>
        </authorList>
    </citation>
    <scope>NUCLEOTIDE SEQUENCE [LARGE SCALE GENOMIC DNA]</scope>
    <source>
        <strain evidence="1">G3</strain>
    </source>
</reference>
<dbReference type="OrthoDB" id="26589at2759"/>
<evidence type="ECO:0000313" key="1">
    <source>
        <dbReference type="EMBL" id="EAX99746.1"/>
    </source>
</evidence>
<dbReference type="KEGG" id="tva:4757560"/>
<proteinExistence type="predicted"/>
<dbReference type="SUPFAM" id="SSF50370">
    <property type="entry name" value="Ricin B-like lectins"/>
    <property type="match status" value="1"/>
</dbReference>
<dbReference type="PROSITE" id="PS50231">
    <property type="entry name" value="RICIN_B_LECTIN"/>
    <property type="match status" value="1"/>
</dbReference>
<name>A2F5P6_TRIV3</name>
<gene>
    <name evidence="1" type="ORF">TVAG_367380</name>
</gene>
<dbReference type="EMBL" id="DS113626">
    <property type="protein sequence ID" value="EAX99746.1"/>
    <property type="molecule type" value="Genomic_DNA"/>
</dbReference>
<dbReference type="InParanoid" id="A2F5P6"/>
<sequence length="125" mass="14012">MRCSILCSSRPDFCLSVKIGPDGVEKAVLGTYINTINQQFLIQDNNIISLKTGHLLTNEDPLVFTPRTSDSKQIYHINSDGTISNANGLVLDIRAEKIVQDTDIIPFPKHGRFNQIWRVVSIQDD</sequence>
<accession>A2F5P6</accession>
<dbReference type="VEuPathDB" id="TrichDB:TVAGG3_0977260"/>
<dbReference type="SMR" id="A2F5P6"/>
<evidence type="ECO:0000313" key="2">
    <source>
        <dbReference type="Proteomes" id="UP000001542"/>
    </source>
</evidence>
<dbReference type="Proteomes" id="UP000001542">
    <property type="component" value="Unassembled WGS sequence"/>
</dbReference>